<gene>
    <name evidence="2" type="ORF">CALK_2125</name>
</gene>
<sequence length="76" mass="9240">MPWRRKKTANRETEQQRSISNQSTHDEIEAIHKKSEAFSNLVERKRHEDDLEFQAEMEKIKEKRRALNNYIKSLEQ</sequence>
<dbReference type="STRING" id="1313304.CALK_2125"/>
<feature type="region of interest" description="Disordered" evidence="1">
    <location>
        <begin position="1"/>
        <end position="27"/>
    </location>
</feature>
<reference evidence="2 3" key="1">
    <citation type="journal article" date="2013" name="Environ. Microbiol.">
        <title>Genome analysis of Chitinivibrio alkaliphilus gen. nov., sp. nov., a novel extremely haloalkaliphilic anaerobic chitinolytic bacterium from the candidate phylum Termite Group 3.</title>
        <authorList>
            <person name="Sorokin D.Y."/>
            <person name="Gumerov V.M."/>
            <person name="Rakitin A.L."/>
            <person name="Beletsky A.V."/>
            <person name="Damste J.S."/>
            <person name="Muyzer G."/>
            <person name="Mardanov A.V."/>
            <person name="Ravin N.V."/>
        </authorList>
    </citation>
    <scope>NUCLEOTIDE SEQUENCE [LARGE SCALE GENOMIC DNA]</scope>
    <source>
        <strain evidence="2 3">ACht1</strain>
    </source>
</reference>
<evidence type="ECO:0000313" key="2">
    <source>
        <dbReference type="EMBL" id="ERP30988.1"/>
    </source>
</evidence>
<comment type="caution">
    <text evidence="2">The sequence shown here is derived from an EMBL/GenBank/DDBJ whole genome shotgun (WGS) entry which is preliminary data.</text>
</comment>
<protein>
    <submittedName>
        <fullName evidence="2">Uncharacterized protein</fullName>
    </submittedName>
</protein>
<proteinExistence type="predicted"/>
<evidence type="ECO:0000256" key="1">
    <source>
        <dbReference type="SAM" id="MobiDB-lite"/>
    </source>
</evidence>
<organism evidence="2 3">
    <name type="scientific">Chitinivibrio alkaliphilus ACht1</name>
    <dbReference type="NCBI Taxonomy" id="1313304"/>
    <lineage>
        <taxon>Bacteria</taxon>
        <taxon>Pseudomonadati</taxon>
        <taxon>Fibrobacterota</taxon>
        <taxon>Chitinivibrionia</taxon>
        <taxon>Chitinivibrionales</taxon>
        <taxon>Chitinivibrionaceae</taxon>
        <taxon>Chitinivibrio</taxon>
    </lineage>
</organism>
<dbReference type="AlphaFoldDB" id="U7D4X1"/>
<dbReference type="EMBL" id="ASJR01000023">
    <property type="protein sequence ID" value="ERP30988.1"/>
    <property type="molecule type" value="Genomic_DNA"/>
</dbReference>
<dbReference type="RefSeq" id="WP_022637529.1">
    <property type="nucleotide sequence ID" value="NZ_ASJR01000023.1"/>
</dbReference>
<evidence type="ECO:0000313" key="3">
    <source>
        <dbReference type="Proteomes" id="UP000017148"/>
    </source>
</evidence>
<name>U7D4X1_9BACT</name>
<accession>U7D4X1</accession>
<dbReference type="Proteomes" id="UP000017148">
    <property type="component" value="Unassembled WGS sequence"/>
</dbReference>
<keyword evidence="3" id="KW-1185">Reference proteome</keyword>